<dbReference type="STRING" id="1045855.DSC_13280"/>
<evidence type="ECO:0000313" key="2">
    <source>
        <dbReference type="EMBL" id="AER57300.1"/>
    </source>
</evidence>
<dbReference type="RefSeq" id="WP_014161473.1">
    <property type="nucleotide sequence ID" value="NC_016147.2"/>
</dbReference>
<accession>G7USP9</accession>
<gene>
    <name evidence="2" type="ordered locus">DSC_13280</name>
</gene>
<sequence>MRAVGLRLLLVLALPAAAGAGAVTLTGMSEFPALFGTYAPGGQCARHPQFTVDRAGMRFELPGGPLLADRPEYGASYFGDGYSGIAVWFAPWFQGQGQDPISVVFNADEKPGEVTIQAHDYDYRGGPRLPAQYRALVDGSPYRKCR</sequence>
<proteinExistence type="predicted"/>
<dbReference type="AlphaFoldDB" id="G7USP9"/>
<dbReference type="KEGG" id="psd:DSC_13280"/>
<protein>
    <recommendedName>
        <fullName evidence="4">Secreted protein</fullName>
    </recommendedName>
</protein>
<evidence type="ECO:0000256" key="1">
    <source>
        <dbReference type="SAM" id="SignalP"/>
    </source>
</evidence>
<keyword evidence="1" id="KW-0732">Signal</keyword>
<dbReference type="OrthoDB" id="5986634at2"/>
<reference evidence="2 3" key="1">
    <citation type="journal article" date="2012" name="J. Bacteriol.">
        <title>Complete Genome Sequence of the BTEX-Degrading Bacterium Pseudoxanthomonas spadix BD-a59.</title>
        <authorList>
            <person name="Lee S.H."/>
            <person name="Jin H.M."/>
            <person name="Lee H.J."/>
            <person name="Kim J.M."/>
            <person name="Jeon C.O."/>
        </authorList>
    </citation>
    <scope>NUCLEOTIDE SEQUENCE [LARGE SCALE GENOMIC DNA]</scope>
    <source>
        <strain evidence="2 3">BD-a59</strain>
    </source>
</reference>
<feature type="chain" id="PRO_5003504340" description="Secreted protein" evidence="1">
    <location>
        <begin position="19"/>
        <end position="146"/>
    </location>
</feature>
<organism evidence="2 3">
    <name type="scientific">Pseudoxanthomonas spadix (strain BD-a59)</name>
    <dbReference type="NCBI Taxonomy" id="1045855"/>
    <lineage>
        <taxon>Bacteria</taxon>
        <taxon>Pseudomonadati</taxon>
        <taxon>Pseudomonadota</taxon>
        <taxon>Gammaproteobacteria</taxon>
        <taxon>Lysobacterales</taxon>
        <taxon>Lysobacteraceae</taxon>
        <taxon>Pseudoxanthomonas</taxon>
    </lineage>
</organism>
<dbReference type="eggNOG" id="ENOG50338C5">
    <property type="taxonomic scope" value="Bacteria"/>
</dbReference>
<evidence type="ECO:0008006" key="4">
    <source>
        <dbReference type="Google" id="ProtNLM"/>
    </source>
</evidence>
<dbReference type="HOGENOM" id="CLU_1775869_0_0_6"/>
<feature type="signal peptide" evidence="1">
    <location>
        <begin position="1"/>
        <end position="18"/>
    </location>
</feature>
<dbReference type="Proteomes" id="UP000005870">
    <property type="component" value="Chromosome"/>
</dbReference>
<dbReference type="EMBL" id="CP003093">
    <property type="protein sequence ID" value="AER57300.1"/>
    <property type="molecule type" value="Genomic_DNA"/>
</dbReference>
<evidence type="ECO:0000313" key="3">
    <source>
        <dbReference type="Proteomes" id="UP000005870"/>
    </source>
</evidence>
<keyword evidence="3" id="KW-1185">Reference proteome</keyword>
<name>G7USP9_PSEUP</name>